<comment type="caution">
    <text evidence="10">The sequence shown here is derived from an EMBL/GenBank/DDBJ whole genome shotgun (WGS) entry which is preliminary data.</text>
</comment>
<evidence type="ECO:0000256" key="8">
    <source>
        <dbReference type="ARBA" id="ARBA00023157"/>
    </source>
</evidence>
<evidence type="ECO:0000256" key="1">
    <source>
        <dbReference type="ARBA" id="ARBA00008721"/>
    </source>
</evidence>
<keyword evidence="5" id="KW-0378">Hydrolase</keyword>
<organism evidence="10 11">
    <name type="scientific">Pseudocercospora eumusae</name>
    <dbReference type="NCBI Taxonomy" id="321146"/>
    <lineage>
        <taxon>Eukaryota</taxon>
        <taxon>Fungi</taxon>
        <taxon>Dikarya</taxon>
        <taxon>Ascomycota</taxon>
        <taxon>Pezizomycotina</taxon>
        <taxon>Dothideomycetes</taxon>
        <taxon>Dothideomycetidae</taxon>
        <taxon>Mycosphaerellales</taxon>
        <taxon>Mycosphaerellaceae</taxon>
        <taxon>Pseudocercospora</taxon>
    </lineage>
</organism>
<evidence type="ECO:0000256" key="6">
    <source>
        <dbReference type="ARBA" id="ARBA00022833"/>
    </source>
</evidence>
<comment type="similarity">
    <text evidence="1">Belongs to the peptidase M43B family.</text>
</comment>
<evidence type="ECO:0000256" key="5">
    <source>
        <dbReference type="ARBA" id="ARBA00022801"/>
    </source>
</evidence>
<dbReference type="EMBL" id="LFZN01000043">
    <property type="protein sequence ID" value="KXT02297.1"/>
    <property type="molecule type" value="Genomic_DNA"/>
</dbReference>
<accession>A0A139HIU1</accession>
<dbReference type="Gene3D" id="3.40.390.10">
    <property type="entry name" value="Collagenase (Catalytic Domain)"/>
    <property type="match status" value="1"/>
</dbReference>
<evidence type="ECO:0000256" key="2">
    <source>
        <dbReference type="ARBA" id="ARBA00022670"/>
    </source>
</evidence>
<dbReference type="GO" id="GO:0008237">
    <property type="term" value="F:metallopeptidase activity"/>
    <property type="evidence" value="ECO:0007669"/>
    <property type="project" value="UniProtKB-KW"/>
</dbReference>
<dbReference type="AlphaFoldDB" id="A0A139HIU1"/>
<protein>
    <recommendedName>
        <fullName evidence="9">Peptidase M43 pregnancy-associated plasma-A domain-containing protein</fullName>
    </recommendedName>
</protein>
<dbReference type="Pfam" id="PF05572">
    <property type="entry name" value="Peptidase_M43"/>
    <property type="match status" value="1"/>
</dbReference>
<evidence type="ECO:0000313" key="10">
    <source>
        <dbReference type="EMBL" id="KXT02297.1"/>
    </source>
</evidence>
<evidence type="ECO:0000259" key="9">
    <source>
        <dbReference type="Pfam" id="PF05572"/>
    </source>
</evidence>
<dbReference type="STRING" id="321146.A0A139HIU1"/>
<name>A0A139HIU1_9PEZI</name>
<dbReference type="InterPro" id="IPR024079">
    <property type="entry name" value="MetalloPept_cat_dom_sf"/>
</dbReference>
<evidence type="ECO:0000256" key="3">
    <source>
        <dbReference type="ARBA" id="ARBA00022723"/>
    </source>
</evidence>
<feature type="domain" description="Peptidase M43 pregnancy-associated plasma-A" evidence="9">
    <location>
        <begin position="183"/>
        <end position="334"/>
    </location>
</feature>
<dbReference type="CDD" id="cd04275">
    <property type="entry name" value="ZnMc_pappalysin_like"/>
    <property type="match status" value="1"/>
</dbReference>
<evidence type="ECO:0000256" key="7">
    <source>
        <dbReference type="ARBA" id="ARBA00023049"/>
    </source>
</evidence>
<keyword evidence="2" id="KW-0645">Protease</keyword>
<evidence type="ECO:0000313" key="11">
    <source>
        <dbReference type="Proteomes" id="UP000070133"/>
    </source>
</evidence>
<dbReference type="OrthoDB" id="536211at2759"/>
<keyword evidence="6" id="KW-0862">Zinc</keyword>
<keyword evidence="3" id="KW-0479">Metal-binding</keyword>
<keyword evidence="4" id="KW-0732">Signal</keyword>
<dbReference type="SUPFAM" id="SSF55486">
    <property type="entry name" value="Metalloproteases ('zincins'), catalytic domain"/>
    <property type="match status" value="1"/>
</dbReference>
<gene>
    <name evidence="10" type="ORF">AC578_249</name>
</gene>
<dbReference type="GO" id="GO:0046872">
    <property type="term" value="F:metal ion binding"/>
    <property type="evidence" value="ECO:0007669"/>
    <property type="project" value="UniProtKB-KW"/>
</dbReference>
<dbReference type="PANTHER" id="PTHR47466">
    <property type="match status" value="1"/>
</dbReference>
<dbReference type="PANTHER" id="PTHR47466:SF1">
    <property type="entry name" value="METALLOPROTEASE MEP1 (AFU_ORTHOLOGUE AFUA_1G07730)-RELATED"/>
    <property type="match status" value="1"/>
</dbReference>
<keyword evidence="7" id="KW-0482">Metalloprotease</keyword>
<keyword evidence="8" id="KW-1015">Disulfide bond</keyword>
<dbReference type="InterPro" id="IPR008754">
    <property type="entry name" value="Peptidase_M43"/>
</dbReference>
<evidence type="ECO:0000256" key="4">
    <source>
        <dbReference type="ARBA" id="ARBA00022729"/>
    </source>
</evidence>
<dbReference type="Proteomes" id="UP000070133">
    <property type="component" value="Unassembled WGS sequence"/>
</dbReference>
<dbReference type="GO" id="GO:0006508">
    <property type="term" value="P:proteolysis"/>
    <property type="evidence" value="ECO:0007669"/>
    <property type="project" value="UniProtKB-KW"/>
</dbReference>
<keyword evidence="11" id="KW-1185">Reference proteome</keyword>
<sequence length="344" mass="38359">MRILACELDCVVPLRLSKISQPKGSKQARDENSYMKQNQGLPRADNFRFATISMMRLTFATLFTLISIACARNYTRCGTHTPPEWHLEQLKVVDSETNSRLGPINITTYVHIVTTPSKKTSVTPEMLMNQMQVMNDAYSQIGIFFTVADVDLTINKEWASAALGSTPMRNMKRSLRKGTYSSLNLYFMSDVRDQYGMTGLLGQCYFPHAAANASTLALDGCVILSDTLPGGNQTGYNHGFTAVHEVGHWFGLFHVFQMDDYFMNRPLFSCTGVGDGDMVDDTPPQSTMTVGCPADNTKDSCPNSPGFDSIHNFMDYSSDRCLTEFTPGQGDRARAKYREMRLGK</sequence>
<reference evidence="10 11" key="1">
    <citation type="submission" date="2015-07" db="EMBL/GenBank/DDBJ databases">
        <title>Comparative genomics of the Sigatoka disease complex on banana suggests a link between parallel evolutionary changes in Pseudocercospora fijiensis and Pseudocercospora eumusae and increased virulence on the banana host.</title>
        <authorList>
            <person name="Chang T.-C."/>
            <person name="Salvucci A."/>
            <person name="Crous P.W."/>
            <person name="Stergiopoulos I."/>
        </authorList>
    </citation>
    <scope>NUCLEOTIDE SEQUENCE [LARGE SCALE GENOMIC DNA]</scope>
    <source>
        <strain evidence="10 11">CBS 114824</strain>
    </source>
</reference>
<proteinExistence type="inferred from homology"/>